<evidence type="ECO:0000256" key="8">
    <source>
        <dbReference type="ARBA" id="ARBA00048810"/>
    </source>
</evidence>
<evidence type="ECO:0000256" key="5">
    <source>
        <dbReference type="ARBA" id="ARBA00022679"/>
    </source>
</evidence>
<dbReference type="PANTHER" id="PTHR10683:SF36">
    <property type="entry name" value="TRANSALDOLASE"/>
    <property type="match status" value="1"/>
</dbReference>
<evidence type="ECO:0000256" key="6">
    <source>
        <dbReference type="ARBA" id="ARBA00023126"/>
    </source>
</evidence>
<dbReference type="Gene3D" id="3.20.20.70">
    <property type="entry name" value="Aldolase class I"/>
    <property type="match status" value="1"/>
</dbReference>
<dbReference type="Proteomes" id="UP000198718">
    <property type="component" value="Unassembled WGS sequence"/>
</dbReference>
<dbReference type="InterPro" id="IPR013785">
    <property type="entry name" value="Aldolase_TIM"/>
</dbReference>
<dbReference type="InterPro" id="IPR018225">
    <property type="entry name" value="Transaldolase_AS"/>
</dbReference>
<dbReference type="Pfam" id="PF00923">
    <property type="entry name" value="TAL_FSA"/>
    <property type="match status" value="1"/>
</dbReference>
<keyword evidence="11" id="KW-1185">Reference proteome</keyword>
<sequence length="214" mass="23477">MKLFIDTANVDEIREIAEWGILEGVTTNPSLIAKEGRDFKEVIKEITEIVDGPISAEVISLKAEEMVQEAEGLVKIHNNIVIKIPMTEEGLKAVKLLAAQGIKTNVTLVFSAAQALMAAKAGATYVSPFLGRLDDIGHRGIDLVEEIVEIFDLYGMDTEVISASIRHTTHVLEAAKVGSHIATIPYGIFKQMVKHPLTDSGIERFLKDWENAVK</sequence>
<dbReference type="UniPathway" id="UPA00115">
    <property type="reaction ID" value="UER00414"/>
</dbReference>
<dbReference type="InterPro" id="IPR033919">
    <property type="entry name" value="TSA/FSA_arc/bac"/>
</dbReference>
<feature type="active site" description="Schiff-base intermediate with substrate" evidence="9">
    <location>
        <position position="83"/>
    </location>
</feature>
<evidence type="ECO:0000313" key="11">
    <source>
        <dbReference type="Proteomes" id="UP000198718"/>
    </source>
</evidence>
<dbReference type="InterPro" id="IPR004731">
    <property type="entry name" value="Transaldolase_3B/F6P_aldolase"/>
</dbReference>
<dbReference type="InterPro" id="IPR022999">
    <property type="entry name" value="Transaldolase_3B"/>
</dbReference>
<accession>A0A1G8XA88</accession>
<comment type="function">
    <text evidence="9">Transaldolase is important for the balance of metabolites in the pentose-phosphate pathway.</text>
</comment>
<comment type="subcellular location">
    <subcellularLocation>
        <location evidence="1 9">Cytoplasm</location>
    </subcellularLocation>
</comment>
<dbReference type="EMBL" id="FNFP01000001">
    <property type="protein sequence ID" value="SDJ87277.1"/>
    <property type="molecule type" value="Genomic_DNA"/>
</dbReference>
<comment type="catalytic activity">
    <reaction evidence="8 9">
        <text>D-sedoheptulose 7-phosphate + D-glyceraldehyde 3-phosphate = D-erythrose 4-phosphate + beta-D-fructose 6-phosphate</text>
        <dbReference type="Rhea" id="RHEA:17053"/>
        <dbReference type="ChEBI" id="CHEBI:16897"/>
        <dbReference type="ChEBI" id="CHEBI:57483"/>
        <dbReference type="ChEBI" id="CHEBI:57634"/>
        <dbReference type="ChEBI" id="CHEBI:59776"/>
        <dbReference type="EC" id="2.2.1.2"/>
    </reaction>
</comment>
<dbReference type="GO" id="GO:0005975">
    <property type="term" value="P:carbohydrate metabolic process"/>
    <property type="evidence" value="ECO:0007669"/>
    <property type="project" value="InterPro"/>
</dbReference>
<dbReference type="SUPFAM" id="SSF51569">
    <property type="entry name" value="Aldolase"/>
    <property type="match status" value="1"/>
</dbReference>
<keyword evidence="6 9" id="KW-0570">Pentose shunt</keyword>
<name>A0A1G8XA88_9FIRM</name>
<dbReference type="PROSITE" id="PS01054">
    <property type="entry name" value="TRANSALDOLASE_1"/>
    <property type="match status" value="1"/>
</dbReference>
<dbReference type="AlphaFoldDB" id="A0A1G8XA88"/>
<dbReference type="STRING" id="393762.SAMN05660472_00158"/>
<dbReference type="FunFam" id="3.20.20.70:FF:000018">
    <property type="entry name" value="Probable transaldolase"/>
    <property type="match status" value="1"/>
</dbReference>
<dbReference type="RefSeq" id="WP_090548919.1">
    <property type="nucleotide sequence ID" value="NZ_FNFP01000001.1"/>
</dbReference>
<keyword evidence="5 9" id="KW-0808">Transferase</keyword>
<dbReference type="PROSITE" id="PS00958">
    <property type="entry name" value="TRANSALDOLASE_2"/>
    <property type="match status" value="1"/>
</dbReference>
<organism evidence="10 11">
    <name type="scientific">Natronincola ferrireducens</name>
    <dbReference type="NCBI Taxonomy" id="393762"/>
    <lineage>
        <taxon>Bacteria</taxon>
        <taxon>Bacillati</taxon>
        <taxon>Bacillota</taxon>
        <taxon>Clostridia</taxon>
        <taxon>Peptostreptococcales</taxon>
        <taxon>Natronincolaceae</taxon>
        <taxon>Natronincola</taxon>
    </lineage>
</organism>
<dbReference type="EC" id="2.2.1.2" evidence="9"/>
<dbReference type="HAMAP" id="MF_00494">
    <property type="entry name" value="Transaldolase_3b"/>
    <property type="match status" value="1"/>
</dbReference>
<evidence type="ECO:0000256" key="7">
    <source>
        <dbReference type="ARBA" id="ARBA00023270"/>
    </source>
</evidence>
<dbReference type="GO" id="GO:0005737">
    <property type="term" value="C:cytoplasm"/>
    <property type="evidence" value="ECO:0007669"/>
    <property type="project" value="UniProtKB-SubCell"/>
</dbReference>
<evidence type="ECO:0000256" key="4">
    <source>
        <dbReference type="ARBA" id="ARBA00022490"/>
    </source>
</evidence>
<evidence type="ECO:0000256" key="9">
    <source>
        <dbReference type="HAMAP-Rule" id="MF_00494"/>
    </source>
</evidence>
<keyword evidence="4 9" id="KW-0963">Cytoplasm</keyword>
<gene>
    <name evidence="9" type="primary">tal</name>
    <name evidence="10" type="ORF">SAMN05660472_00158</name>
</gene>
<dbReference type="NCBIfam" id="TIGR00875">
    <property type="entry name" value="fsa_talC_mipB"/>
    <property type="match status" value="1"/>
</dbReference>
<dbReference type="OrthoDB" id="9807051at2"/>
<comment type="similarity">
    <text evidence="3 9">Belongs to the transaldolase family. Type 3B subfamily.</text>
</comment>
<dbReference type="InterPro" id="IPR001585">
    <property type="entry name" value="TAL/FSA"/>
</dbReference>
<evidence type="ECO:0000256" key="3">
    <source>
        <dbReference type="ARBA" id="ARBA00005740"/>
    </source>
</evidence>
<keyword evidence="7 9" id="KW-0704">Schiff base</keyword>
<dbReference type="GO" id="GO:0016832">
    <property type="term" value="F:aldehyde-lyase activity"/>
    <property type="evidence" value="ECO:0007669"/>
    <property type="project" value="InterPro"/>
</dbReference>
<evidence type="ECO:0000256" key="2">
    <source>
        <dbReference type="ARBA" id="ARBA00004857"/>
    </source>
</evidence>
<comment type="pathway">
    <text evidence="2 9">Carbohydrate degradation; pentose phosphate pathway; D-glyceraldehyde 3-phosphate and beta-D-fructose 6-phosphate from D-ribose 5-phosphate and D-xylulose 5-phosphate (non-oxidative stage): step 2/3.</text>
</comment>
<protein>
    <recommendedName>
        <fullName evidence="9">Probable transaldolase</fullName>
        <ecNumber evidence="9">2.2.1.2</ecNumber>
    </recommendedName>
</protein>
<dbReference type="CDD" id="cd00956">
    <property type="entry name" value="Transaldolase_FSA"/>
    <property type="match status" value="1"/>
</dbReference>
<dbReference type="GO" id="GO:0004801">
    <property type="term" value="F:transaldolase activity"/>
    <property type="evidence" value="ECO:0007669"/>
    <property type="project" value="UniProtKB-UniRule"/>
</dbReference>
<reference evidence="10 11" key="1">
    <citation type="submission" date="2016-10" db="EMBL/GenBank/DDBJ databases">
        <authorList>
            <person name="de Groot N.N."/>
        </authorList>
    </citation>
    <scope>NUCLEOTIDE SEQUENCE [LARGE SCALE GENOMIC DNA]</scope>
    <source>
        <strain evidence="10 11">DSM 18346</strain>
    </source>
</reference>
<evidence type="ECO:0000256" key="1">
    <source>
        <dbReference type="ARBA" id="ARBA00004496"/>
    </source>
</evidence>
<proteinExistence type="inferred from homology"/>
<dbReference type="PANTHER" id="PTHR10683">
    <property type="entry name" value="TRANSALDOLASE"/>
    <property type="match status" value="1"/>
</dbReference>
<evidence type="ECO:0000313" key="10">
    <source>
        <dbReference type="EMBL" id="SDJ87277.1"/>
    </source>
</evidence>
<dbReference type="GO" id="GO:0006098">
    <property type="term" value="P:pentose-phosphate shunt"/>
    <property type="evidence" value="ECO:0007669"/>
    <property type="project" value="UniProtKB-UniRule"/>
</dbReference>